<feature type="transmembrane region" description="Helical" evidence="1">
    <location>
        <begin position="69"/>
        <end position="89"/>
    </location>
</feature>
<gene>
    <name evidence="2" type="ORF">ACFSX3_11055</name>
</gene>
<reference evidence="3" key="1">
    <citation type="journal article" date="2019" name="Int. J. Syst. Evol. Microbiol.">
        <title>The Global Catalogue of Microorganisms (GCM) 10K type strain sequencing project: providing services to taxonomists for standard genome sequencing and annotation.</title>
        <authorList>
            <consortium name="The Broad Institute Genomics Platform"/>
            <consortium name="The Broad Institute Genome Sequencing Center for Infectious Disease"/>
            <person name="Wu L."/>
            <person name="Ma J."/>
        </authorList>
    </citation>
    <scope>NUCLEOTIDE SEQUENCE [LARGE SCALE GENOMIC DNA]</scope>
    <source>
        <strain evidence="3">CCM 8725</strain>
    </source>
</reference>
<name>A0ABW5F8Y9_9BACL</name>
<accession>A0ABW5F8Y9</accession>
<protein>
    <submittedName>
        <fullName evidence="2">Uncharacterized protein</fullName>
    </submittedName>
</protein>
<keyword evidence="1" id="KW-0812">Transmembrane</keyword>
<sequence>MKMKGIMTTGLASPSTFEVRQPLNASNIAFFTKLVLLSKRLGNIIYMFVRINTLVLKSENGRGTFVSKVVLLISSVVVGVLIMISPGFITGHTFGSTQYQGSLYIAEFVVRSLALIIGLMVIYDGIKSFFKRLENI</sequence>
<evidence type="ECO:0000313" key="3">
    <source>
        <dbReference type="Proteomes" id="UP001597448"/>
    </source>
</evidence>
<keyword evidence="1" id="KW-1133">Transmembrane helix</keyword>
<keyword evidence="1" id="KW-0472">Membrane</keyword>
<keyword evidence="3" id="KW-1185">Reference proteome</keyword>
<evidence type="ECO:0000313" key="2">
    <source>
        <dbReference type="EMBL" id="MFD2410412.1"/>
    </source>
</evidence>
<organism evidence="2 3">
    <name type="scientific">Paenibacillus rhizoplanae</name>
    <dbReference type="NCBI Taxonomy" id="1917181"/>
    <lineage>
        <taxon>Bacteria</taxon>
        <taxon>Bacillati</taxon>
        <taxon>Bacillota</taxon>
        <taxon>Bacilli</taxon>
        <taxon>Bacillales</taxon>
        <taxon>Paenibacillaceae</taxon>
        <taxon>Paenibacillus</taxon>
    </lineage>
</organism>
<dbReference type="EMBL" id="JBHUKY010000021">
    <property type="protein sequence ID" value="MFD2410412.1"/>
    <property type="molecule type" value="Genomic_DNA"/>
</dbReference>
<dbReference type="Proteomes" id="UP001597448">
    <property type="component" value="Unassembled WGS sequence"/>
</dbReference>
<feature type="transmembrane region" description="Helical" evidence="1">
    <location>
        <begin position="101"/>
        <end position="123"/>
    </location>
</feature>
<proteinExistence type="predicted"/>
<dbReference type="RefSeq" id="WP_379312870.1">
    <property type="nucleotide sequence ID" value="NZ_JBHUKY010000021.1"/>
</dbReference>
<comment type="caution">
    <text evidence="2">The sequence shown here is derived from an EMBL/GenBank/DDBJ whole genome shotgun (WGS) entry which is preliminary data.</text>
</comment>
<evidence type="ECO:0000256" key="1">
    <source>
        <dbReference type="SAM" id="Phobius"/>
    </source>
</evidence>